<dbReference type="PROSITE" id="PS50887">
    <property type="entry name" value="GGDEF"/>
    <property type="match status" value="1"/>
</dbReference>
<dbReference type="InterPro" id="IPR052163">
    <property type="entry name" value="DGC-Regulatory_Protein"/>
</dbReference>
<dbReference type="PANTHER" id="PTHR46663:SF2">
    <property type="entry name" value="GGDEF DOMAIN-CONTAINING PROTEIN"/>
    <property type="match status" value="1"/>
</dbReference>
<evidence type="ECO:0000256" key="1">
    <source>
        <dbReference type="SAM" id="MobiDB-lite"/>
    </source>
</evidence>
<dbReference type="NCBIfam" id="TIGR00254">
    <property type="entry name" value="GGDEF"/>
    <property type="match status" value="1"/>
</dbReference>
<dbReference type="Proteomes" id="UP000220246">
    <property type="component" value="Unassembled WGS sequence"/>
</dbReference>
<dbReference type="InterPro" id="IPR000160">
    <property type="entry name" value="GGDEF_dom"/>
</dbReference>
<dbReference type="PANTHER" id="PTHR46663">
    <property type="entry name" value="DIGUANYLATE CYCLASE DGCT-RELATED"/>
    <property type="match status" value="1"/>
</dbReference>
<name>A0A2A7UX65_COMTR</name>
<organism evidence="3 4">
    <name type="scientific">Comamonas terrigena</name>
    <dbReference type="NCBI Taxonomy" id="32013"/>
    <lineage>
        <taxon>Bacteria</taxon>
        <taxon>Pseudomonadati</taxon>
        <taxon>Pseudomonadota</taxon>
        <taxon>Betaproteobacteria</taxon>
        <taxon>Burkholderiales</taxon>
        <taxon>Comamonadaceae</taxon>
        <taxon>Comamonas</taxon>
    </lineage>
</organism>
<dbReference type="AlphaFoldDB" id="A0A2A7UX65"/>
<keyword evidence="4" id="KW-1185">Reference proteome</keyword>
<sequence length="306" mass="33650">MPHGLPGGAGPRIHVHRPSSIVHSPSTKVLSEENPPMAQRFPLRSNARAARQFFALLQEGTDHSAKQAHADHGISVPSLWPDALPDNHAVRCLQVSLQAALHRCARLQDELLQARFALDQMYSDLDRTKEGERRAYHLATHDHLTSLPNRLVFLNRLADSIGGSRCKPGAMALLYLDLDGFKCINDSHGHPAGDEVLKVVSHRMRAVLRHGDLVSRLGGDEFACLLDPSPTLQQLCILAGTLCAEIEQPIHCNGQELQVQASIGIVVADARPASAEQMIAEADRAMYHAKRTRSRFRFSGDNIHTP</sequence>
<dbReference type="SMART" id="SM00267">
    <property type="entry name" value="GGDEF"/>
    <property type="match status" value="1"/>
</dbReference>
<dbReference type="InterPro" id="IPR029787">
    <property type="entry name" value="Nucleotide_cyclase"/>
</dbReference>
<accession>A0A2A7UX65</accession>
<dbReference type="STRING" id="1219032.GCA_001515545_00572"/>
<dbReference type="EMBL" id="PDEA01000001">
    <property type="protein sequence ID" value="PEH89915.1"/>
    <property type="molecule type" value="Genomic_DNA"/>
</dbReference>
<dbReference type="InterPro" id="IPR043128">
    <property type="entry name" value="Rev_trsase/Diguanyl_cyclase"/>
</dbReference>
<gene>
    <name evidence="3" type="ORF">CRM82_16040</name>
</gene>
<comment type="caution">
    <text evidence="3">The sequence shown here is derived from an EMBL/GenBank/DDBJ whole genome shotgun (WGS) entry which is preliminary data.</text>
</comment>
<dbReference type="SUPFAM" id="SSF55073">
    <property type="entry name" value="Nucleotide cyclase"/>
    <property type="match status" value="1"/>
</dbReference>
<proteinExistence type="predicted"/>
<reference evidence="4" key="1">
    <citation type="submission" date="2017-09" db="EMBL/GenBank/DDBJ databases">
        <title>FDA dAtabase for Regulatory Grade micrObial Sequences (FDA-ARGOS): Supporting development and validation of Infectious Disease Dx tests.</title>
        <authorList>
            <person name="Minogue T."/>
            <person name="Wolcott M."/>
            <person name="Wasieloski L."/>
            <person name="Aguilar W."/>
            <person name="Moore D."/>
            <person name="Tallon L."/>
            <person name="Sadzewicz L."/>
            <person name="Ott S."/>
            <person name="Zhao X."/>
            <person name="Nagaraj S."/>
            <person name="Vavikolanu K."/>
            <person name="Aluvathingal J."/>
            <person name="Nadendla S."/>
            <person name="Sichtig H."/>
        </authorList>
    </citation>
    <scope>NUCLEOTIDE SEQUENCE [LARGE SCALE GENOMIC DNA]</scope>
    <source>
        <strain evidence="4">FDAARGOS_394</strain>
    </source>
</reference>
<dbReference type="CDD" id="cd01949">
    <property type="entry name" value="GGDEF"/>
    <property type="match status" value="1"/>
</dbReference>
<evidence type="ECO:0000313" key="4">
    <source>
        <dbReference type="Proteomes" id="UP000220246"/>
    </source>
</evidence>
<feature type="region of interest" description="Disordered" evidence="1">
    <location>
        <begin position="1"/>
        <end position="35"/>
    </location>
</feature>
<evidence type="ECO:0000313" key="3">
    <source>
        <dbReference type="EMBL" id="PEH89915.1"/>
    </source>
</evidence>
<dbReference type="Gene3D" id="3.30.70.270">
    <property type="match status" value="1"/>
</dbReference>
<feature type="compositionally biased region" description="Gly residues" evidence="1">
    <location>
        <begin position="1"/>
        <end position="10"/>
    </location>
</feature>
<dbReference type="OrthoDB" id="9812260at2"/>
<protein>
    <submittedName>
        <fullName evidence="3">GGDEF domain-containing protein</fullName>
    </submittedName>
</protein>
<dbReference type="Pfam" id="PF00990">
    <property type="entry name" value="GGDEF"/>
    <property type="match status" value="1"/>
</dbReference>
<feature type="domain" description="GGDEF" evidence="2">
    <location>
        <begin position="169"/>
        <end position="301"/>
    </location>
</feature>
<evidence type="ECO:0000259" key="2">
    <source>
        <dbReference type="PROSITE" id="PS50887"/>
    </source>
</evidence>